<reference evidence="3" key="1">
    <citation type="journal article" date="2013" name="Genome">
        <title>Draft Genome Sequence of Geobacillus kaustophilus GBlys, a Lysogenic Strain with Bacteriophage phiOH2.</title>
        <authorList>
            <person name="Doi K."/>
            <person name="Mori K."/>
            <person name="Martono H."/>
            <person name="Nagayoshi Y."/>
            <person name="Fujino Y."/>
            <person name="Tashiro K."/>
            <person name="Kuhara S."/>
            <person name="Ohshima T."/>
        </authorList>
    </citation>
    <scope>NUCLEOTIDE SEQUENCE [LARGE SCALE GENOMIC DNA]</scope>
    <source>
        <strain evidence="3">GBlys</strain>
    </source>
</reference>
<organism evidence="2 3">
    <name type="scientific">Geobacillus kaustophilus GBlys</name>
    <dbReference type="NCBI Taxonomy" id="1337888"/>
    <lineage>
        <taxon>Bacteria</taxon>
        <taxon>Bacillati</taxon>
        <taxon>Bacillota</taxon>
        <taxon>Bacilli</taxon>
        <taxon>Bacillales</taxon>
        <taxon>Anoxybacillaceae</taxon>
        <taxon>Geobacillus</taxon>
        <taxon>Geobacillus thermoleovorans group</taxon>
    </lineage>
</organism>
<dbReference type="Pfam" id="PF05685">
    <property type="entry name" value="Uma2"/>
    <property type="match status" value="1"/>
</dbReference>
<dbReference type="PANTHER" id="PTHR36558">
    <property type="entry name" value="GLR1098 PROTEIN"/>
    <property type="match status" value="1"/>
</dbReference>
<dbReference type="InterPro" id="IPR012296">
    <property type="entry name" value="Nuclease_put_TT1808"/>
</dbReference>
<keyword evidence="2" id="KW-0255">Endonuclease</keyword>
<proteinExistence type="predicted"/>
<comment type="caution">
    <text evidence="2">The sequence shown here is derived from an EMBL/GenBank/DDBJ whole genome shotgun (WGS) entry which is preliminary data.</text>
</comment>
<evidence type="ECO:0000313" key="3">
    <source>
        <dbReference type="Proteomes" id="UP000016424"/>
    </source>
</evidence>
<dbReference type="InterPro" id="IPR011335">
    <property type="entry name" value="Restrct_endonuc-II-like"/>
</dbReference>
<evidence type="ECO:0000313" key="2">
    <source>
        <dbReference type="EMBL" id="GAD12097.1"/>
    </source>
</evidence>
<dbReference type="GO" id="GO:0004519">
    <property type="term" value="F:endonuclease activity"/>
    <property type="evidence" value="ECO:0007669"/>
    <property type="project" value="UniProtKB-KW"/>
</dbReference>
<keyword evidence="2" id="KW-0378">Hydrolase</keyword>
<name>S4PM26_GEOKU</name>
<keyword evidence="2" id="KW-0540">Nuclease</keyword>
<protein>
    <submittedName>
        <fullName evidence="2">Endonuclease, Uma2 family</fullName>
    </submittedName>
</protein>
<dbReference type="EMBL" id="BASG01000002">
    <property type="protein sequence ID" value="GAD12097.1"/>
    <property type="molecule type" value="Genomic_DNA"/>
</dbReference>
<dbReference type="AlphaFoldDB" id="S4PM26"/>
<dbReference type="Gene3D" id="3.90.1570.10">
    <property type="entry name" value="tt1808, chain A"/>
    <property type="match status" value="1"/>
</dbReference>
<dbReference type="SUPFAM" id="SSF52980">
    <property type="entry name" value="Restriction endonuclease-like"/>
    <property type="match status" value="1"/>
</dbReference>
<gene>
    <name evidence="2" type="ORF">GBL_0314</name>
</gene>
<dbReference type="InterPro" id="IPR008538">
    <property type="entry name" value="Uma2"/>
</dbReference>
<accession>S4PM26</accession>
<dbReference type="Proteomes" id="UP000016424">
    <property type="component" value="Unassembled WGS sequence"/>
</dbReference>
<feature type="domain" description="Putative restriction endonuclease" evidence="1">
    <location>
        <begin position="14"/>
        <end position="184"/>
    </location>
</feature>
<sequence length="189" mass="21347">MPMSLPRFSNVSYEQYWALREQSDEWLEYIDGAVYMAPSPSIKHQLVSSNLHTELGLYFRGKPCNVFAAPTDIELASDKFPDRKVVIPDLSVICDSKGFTETKYVGVPTLIVEILSPSNQAHDLVTKFNLYMAYDVKEYWIVNPMKEAITVYTLNEEGLYEQADVKAGTGVVQSACFPGLQVALEDMFR</sequence>
<dbReference type="PANTHER" id="PTHR36558:SF1">
    <property type="entry name" value="RESTRICTION ENDONUCLEASE DOMAIN-CONTAINING PROTEIN-RELATED"/>
    <property type="match status" value="1"/>
</dbReference>
<dbReference type="CDD" id="cd06260">
    <property type="entry name" value="DUF820-like"/>
    <property type="match status" value="1"/>
</dbReference>
<evidence type="ECO:0000259" key="1">
    <source>
        <dbReference type="Pfam" id="PF05685"/>
    </source>
</evidence>